<comment type="caution">
    <text evidence="1">The sequence shown here is derived from an EMBL/GenBank/DDBJ whole genome shotgun (WGS) entry which is preliminary data.</text>
</comment>
<reference evidence="1 2" key="1">
    <citation type="journal article" name="Nat. Commun.">
        <title>Undinarchaeota illuminate DPANN phylogeny and the impact of gene transfer on archaeal evolution.</title>
        <authorList>
            <person name="Dombrowski N."/>
            <person name="Williams T.A."/>
            <person name="Sun J."/>
            <person name="Woodcroft B.J."/>
            <person name="Lee J.H."/>
            <person name="Minh B.Q."/>
            <person name="Rinke C."/>
            <person name="Spang A."/>
        </authorList>
    </citation>
    <scope>NUCLEOTIDE SEQUENCE [LARGE SCALE GENOMIC DNA]</scope>
    <source>
        <strain evidence="1">MAG_bin17</strain>
    </source>
</reference>
<protein>
    <submittedName>
        <fullName evidence="1">Uncharacterized protein</fullName>
    </submittedName>
</protein>
<accession>A0A832UYZ0</accession>
<gene>
    <name evidence="1" type="ORF">H1011_03580</name>
</gene>
<dbReference type="EMBL" id="DVAD01000016">
    <property type="protein sequence ID" value="HIJ99868.1"/>
    <property type="molecule type" value="Genomic_DNA"/>
</dbReference>
<evidence type="ECO:0000313" key="2">
    <source>
        <dbReference type="Proteomes" id="UP000604391"/>
    </source>
</evidence>
<evidence type="ECO:0000313" key="1">
    <source>
        <dbReference type="EMBL" id="HIJ99868.1"/>
    </source>
</evidence>
<dbReference type="AlphaFoldDB" id="A0A832UYZ0"/>
<name>A0A832UYZ0_9ARCH</name>
<dbReference type="Proteomes" id="UP000604391">
    <property type="component" value="Unassembled WGS sequence"/>
</dbReference>
<sequence length="196" mass="22613">MAKNTLSKKADMHFKEVLVAIKKKKDWLSGDFKGLTQPANNPKKELDILLDLIEELGDDEEELRAALLAVGVETRRLLDSIESEEELAHFGKKGEFLLGKEKELSRAIDHQVNLLFNLHNLIRDIISDILKKSDLHIKSGRVISNIDNQLSYLETIIFEEELPNLSISFNELEFEHWPKMHKRLHELKLKVKPMPS</sequence>
<proteinExistence type="predicted"/>
<keyword evidence="2" id="KW-1185">Reference proteome</keyword>
<organism evidence="1 2">
    <name type="scientific">Candidatus Undinarchaeum marinum</name>
    <dbReference type="NCBI Taxonomy" id="2756141"/>
    <lineage>
        <taxon>Archaea</taxon>
        <taxon>Candidatus Undinarchaeota</taxon>
        <taxon>Candidatus Undinarchaeia</taxon>
        <taxon>Candidatus Undinarchaeales</taxon>
        <taxon>Candidatus Undinarchaeaceae</taxon>
        <taxon>Candidatus Undinarchaeum</taxon>
    </lineage>
</organism>